<reference evidence="2 3" key="1">
    <citation type="journal article" date="2019" name="ACS Chem. Biol.">
        <title>Identification and Mobilization of a Cryptic Antibiotic Biosynthesis Gene Locus from a Human-Pathogenic Nocardia Isolate.</title>
        <authorList>
            <person name="Herisse M."/>
            <person name="Ishida K."/>
            <person name="Porter J.L."/>
            <person name="Howden B."/>
            <person name="Hertweck C."/>
            <person name="Stinear T.P."/>
            <person name="Pidot S.J."/>
        </authorList>
    </citation>
    <scope>NUCLEOTIDE SEQUENCE [LARGE SCALE GENOMIC DNA]</scope>
    <source>
        <strain evidence="2 3">AUSMDU00024985</strain>
    </source>
</reference>
<accession>A0A6G9XN85</accession>
<keyword evidence="1" id="KW-0472">Membrane</keyword>
<keyword evidence="1" id="KW-0812">Transmembrane</keyword>
<feature type="transmembrane region" description="Helical" evidence="1">
    <location>
        <begin position="50"/>
        <end position="77"/>
    </location>
</feature>
<dbReference type="EMBL" id="CP046171">
    <property type="protein sequence ID" value="QIS02412.1"/>
    <property type="molecule type" value="Genomic_DNA"/>
</dbReference>
<evidence type="ECO:0000256" key="1">
    <source>
        <dbReference type="SAM" id="Phobius"/>
    </source>
</evidence>
<dbReference type="AlphaFoldDB" id="A0A6G9XN85"/>
<organism evidence="2 3">
    <name type="scientific">Nocardia brasiliensis</name>
    <dbReference type="NCBI Taxonomy" id="37326"/>
    <lineage>
        <taxon>Bacteria</taxon>
        <taxon>Bacillati</taxon>
        <taxon>Actinomycetota</taxon>
        <taxon>Actinomycetes</taxon>
        <taxon>Mycobacteriales</taxon>
        <taxon>Nocardiaceae</taxon>
        <taxon>Nocardia</taxon>
    </lineage>
</organism>
<evidence type="ECO:0000313" key="3">
    <source>
        <dbReference type="Proteomes" id="UP000501705"/>
    </source>
</evidence>
<evidence type="ECO:0008006" key="4">
    <source>
        <dbReference type="Google" id="ProtNLM"/>
    </source>
</evidence>
<sequence>MAIGDVAIGTTVAGADGAFDVPLATGAVEVGRHEVTAKCGPTLSAPLDVVLVSSIGSGTGTVTVIVFVLLFGGWYYGHRLVSHLPARRGG</sequence>
<dbReference type="RefSeq" id="WP_167461507.1">
    <property type="nucleotide sequence ID" value="NZ_CP046171.1"/>
</dbReference>
<proteinExistence type="predicted"/>
<evidence type="ECO:0000313" key="2">
    <source>
        <dbReference type="EMBL" id="QIS02412.1"/>
    </source>
</evidence>
<gene>
    <name evidence="2" type="ORF">F5X71_08820</name>
</gene>
<dbReference type="Proteomes" id="UP000501705">
    <property type="component" value="Chromosome"/>
</dbReference>
<keyword evidence="1" id="KW-1133">Transmembrane helix</keyword>
<name>A0A6G9XN85_NOCBR</name>
<protein>
    <recommendedName>
        <fullName evidence="4">Bacterial Ig-like domain-containing protein</fullName>
    </recommendedName>
</protein>